<sequence>MASTPIDTDAVRALAELLGESGLTEIEYDTGDTRIRVARTVTVQATAPAPAAAPAPSATGGADPAAGGAEGHPGAVTSPMVGVVYMAPEPGAPNFIKVGDTVDEGATLLLIEAMKTFNPLRAPRGGRIAAILVDDATPVEFGEALVVIE</sequence>
<dbReference type="PANTHER" id="PTHR45266:SF3">
    <property type="entry name" value="OXALOACETATE DECARBOXYLASE ALPHA CHAIN"/>
    <property type="match status" value="1"/>
</dbReference>
<dbReference type="Proteomes" id="UP000434582">
    <property type="component" value="Unassembled WGS sequence"/>
</dbReference>
<feature type="domain" description="Lipoyl-binding" evidence="6">
    <location>
        <begin position="73"/>
        <end position="149"/>
    </location>
</feature>
<keyword evidence="4" id="KW-0443">Lipid metabolism</keyword>
<dbReference type="InterPro" id="IPR050709">
    <property type="entry name" value="Biotin_Carboxyl_Carrier/Decarb"/>
</dbReference>
<dbReference type="EMBL" id="WIVE01000035">
    <property type="protein sequence ID" value="MQX37175.1"/>
    <property type="molecule type" value="Genomic_DNA"/>
</dbReference>
<proteinExistence type="predicted"/>
<feature type="region of interest" description="Disordered" evidence="5">
    <location>
        <begin position="46"/>
        <end position="73"/>
    </location>
</feature>
<evidence type="ECO:0000256" key="4">
    <source>
        <dbReference type="RuleBase" id="RU364072"/>
    </source>
</evidence>
<dbReference type="PANTHER" id="PTHR45266">
    <property type="entry name" value="OXALOACETATE DECARBOXYLASE ALPHA CHAIN"/>
    <property type="match status" value="1"/>
</dbReference>
<accession>A0A7X1ZEN5</accession>
<name>A0A7X1ZEN5_9PROT</name>
<dbReference type="SUPFAM" id="SSF51230">
    <property type="entry name" value="Single hybrid motif"/>
    <property type="match status" value="1"/>
</dbReference>
<dbReference type="GO" id="GO:0006633">
    <property type="term" value="P:fatty acid biosynthetic process"/>
    <property type="evidence" value="ECO:0007669"/>
    <property type="project" value="UniProtKB-UniPathway"/>
</dbReference>
<dbReference type="GO" id="GO:0009317">
    <property type="term" value="C:acetyl-CoA carboxylase complex"/>
    <property type="evidence" value="ECO:0007669"/>
    <property type="project" value="InterPro"/>
</dbReference>
<dbReference type="AlphaFoldDB" id="A0A7X1ZEN5"/>
<evidence type="ECO:0000256" key="2">
    <source>
        <dbReference type="ARBA" id="ARBA00017562"/>
    </source>
</evidence>
<evidence type="ECO:0000256" key="5">
    <source>
        <dbReference type="SAM" id="MobiDB-lite"/>
    </source>
</evidence>
<dbReference type="PROSITE" id="PS50968">
    <property type="entry name" value="BIOTINYL_LIPOYL"/>
    <property type="match status" value="1"/>
</dbReference>
<evidence type="ECO:0000313" key="7">
    <source>
        <dbReference type="EMBL" id="MQX37175.1"/>
    </source>
</evidence>
<keyword evidence="4" id="KW-0275">Fatty acid biosynthesis</keyword>
<dbReference type="CDD" id="cd06850">
    <property type="entry name" value="biotinyl_domain"/>
    <property type="match status" value="1"/>
</dbReference>
<reference evidence="7 8" key="1">
    <citation type="submission" date="2019-10" db="EMBL/GenBank/DDBJ databases">
        <title>Draft whole-genome sequence of the purple nonsulfur photosynthetic bacterium Roseospira navarrensis DSM 15114.</title>
        <authorList>
            <person name="Kyndt J.A."/>
            <person name="Meyer T.E."/>
        </authorList>
    </citation>
    <scope>NUCLEOTIDE SEQUENCE [LARGE SCALE GENOMIC DNA]</scope>
    <source>
        <strain evidence="7 8">DSM 15114</strain>
    </source>
</reference>
<dbReference type="UniPathway" id="UPA00094"/>
<dbReference type="GO" id="GO:0003989">
    <property type="term" value="F:acetyl-CoA carboxylase activity"/>
    <property type="evidence" value="ECO:0007669"/>
    <property type="project" value="InterPro"/>
</dbReference>
<evidence type="ECO:0000256" key="3">
    <source>
        <dbReference type="ARBA" id="ARBA00023267"/>
    </source>
</evidence>
<organism evidence="7 8">
    <name type="scientific">Roseospira navarrensis</name>
    <dbReference type="NCBI Taxonomy" id="140058"/>
    <lineage>
        <taxon>Bacteria</taxon>
        <taxon>Pseudomonadati</taxon>
        <taxon>Pseudomonadota</taxon>
        <taxon>Alphaproteobacteria</taxon>
        <taxon>Rhodospirillales</taxon>
        <taxon>Rhodospirillaceae</taxon>
        <taxon>Roseospira</taxon>
    </lineage>
</organism>
<comment type="pathway">
    <text evidence="4">Lipid metabolism; fatty acid biosynthesis.</text>
</comment>
<dbReference type="PRINTS" id="PR01071">
    <property type="entry name" value="ACOABIOTINCC"/>
</dbReference>
<dbReference type="RefSeq" id="WP_153344396.1">
    <property type="nucleotide sequence ID" value="NZ_WIVE01000035.1"/>
</dbReference>
<dbReference type="InterPro" id="IPR001249">
    <property type="entry name" value="AcCoA_biotinCC"/>
</dbReference>
<dbReference type="InterPro" id="IPR011053">
    <property type="entry name" value="Single_hybrid_motif"/>
</dbReference>
<dbReference type="Gene3D" id="2.40.50.100">
    <property type="match status" value="1"/>
</dbReference>
<comment type="function">
    <text evidence="1 4">This protein is a component of the acetyl coenzyme A carboxylase complex; first, biotin carboxylase catalyzes the carboxylation of the carrier protein and then the transcarboxylase transfers the carboxyl group to form malonyl-CoA.</text>
</comment>
<keyword evidence="4" id="KW-0276">Fatty acid metabolism</keyword>
<evidence type="ECO:0000313" key="8">
    <source>
        <dbReference type="Proteomes" id="UP000434582"/>
    </source>
</evidence>
<evidence type="ECO:0000256" key="1">
    <source>
        <dbReference type="ARBA" id="ARBA00003761"/>
    </source>
</evidence>
<dbReference type="InterPro" id="IPR000089">
    <property type="entry name" value="Biotin_lipoyl"/>
</dbReference>
<gene>
    <name evidence="7" type="ORF">GHC57_11655</name>
</gene>
<dbReference type="Pfam" id="PF00364">
    <property type="entry name" value="Biotin_lipoyl"/>
    <property type="match status" value="1"/>
</dbReference>
<dbReference type="OrthoDB" id="9811735at2"/>
<keyword evidence="3 4" id="KW-0092">Biotin</keyword>
<comment type="caution">
    <text evidence="7">The sequence shown here is derived from an EMBL/GenBank/DDBJ whole genome shotgun (WGS) entry which is preliminary data.</text>
</comment>
<keyword evidence="4" id="KW-0444">Lipid biosynthesis</keyword>
<keyword evidence="8" id="KW-1185">Reference proteome</keyword>
<evidence type="ECO:0000259" key="6">
    <source>
        <dbReference type="PROSITE" id="PS50968"/>
    </source>
</evidence>
<protein>
    <recommendedName>
        <fullName evidence="2 4">Biotin carboxyl carrier protein of acetyl-CoA carboxylase</fullName>
    </recommendedName>
</protein>